<dbReference type="AlphaFoldDB" id="A0AAW2LTN2"/>
<reference evidence="2" key="2">
    <citation type="journal article" date="2024" name="Plant">
        <title>Genomic evolution and insights into agronomic trait innovations of Sesamum species.</title>
        <authorList>
            <person name="Miao H."/>
            <person name="Wang L."/>
            <person name="Qu L."/>
            <person name="Liu H."/>
            <person name="Sun Y."/>
            <person name="Le M."/>
            <person name="Wang Q."/>
            <person name="Wei S."/>
            <person name="Zheng Y."/>
            <person name="Lin W."/>
            <person name="Duan Y."/>
            <person name="Cao H."/>
            <person name="Xiong S."/>
            <person name="Wang X."/>
            <person name="Wei L."/>
            <person name="Li C."/>
            <person name="Ma Q."/>
            <person name="Ju M."/>
            <person name="Zhao R."/>
            <person name="Li G."/>
            <person name="Mu C."/>
            <person name="Tian Q."/>
            <person name="Mei H."/>
            <person name="Zhang T."/>
            <person name="Gao T."/>
            <person name="Zhang H."/>
        </authorList>
    </citation>
    <scope>NUCLEOTIDE SEQUENCE</scope>
    <source>
        <strain evidence="2">G01</strain>
    </source>
</reference>
<proteinExistence type="predicted"/>
<dbReference type="PROSITE" id="PS51382">
    <property type="entry name" value="SPX"/>
    <property type="match status" value="1"/>
</dbReference>
<dbReference type="PANTHER" id="PTHR48477">
    <property type="entry name" value="PHOSPHATE TRANSPORTER PHO1"/>
    <property type="match status" value="1"/>
</dbReference>
<name>A0AAW2LTN2_9LAMI</name>
<dbReference type="CDD" id="cd14476">
    <property type="entry name" value="SPX_PHO1_like"/>
    <property type="match status" value="1"/>
</dbReference>
<sequence length="332" mass="37713">MVKFSKELEAQLIPEWKDAFVNYWQLKKHVKKIKLARKPKHVAGSNCDFGRSVFDPVRFLVGRILGRTTNTGNKPDIIQVKSKISVGEEEEGQEVYETELDQLFSEENEVKVFFEMLDDELNKVNEFYKSKEAEFLERGELLNKQLQILVDLKRLLTDRRRNNLPPAAAFLSSSHSSLARNSDFSENSIDSPANSQTEEVVAAVRKKGGINSAKPKKAGAMRIDIPASTPSRTIAAVTSMLWEELAMNNSKKEGGECMMNRKKIECAEKMIRGAFVELYRGLALLRTYSSLNMVAFTKILKKFDKVSDQQTSKSYLKVVRRSDFITSDKVNI</sequence>
<dbReference type="InterPro" id="IPR004331">
    <property type="entry name" value="SPX_dom"/>
</dbReference>
<evidence type="ECO:0000259" key="1">
    <source>
        <dbReference type="PROSITE" id="PS51382"/>
    </source>
</evidence>
<comment type="caution">
    <text evidence="2">The sequence shown here is derived from an EMBL/GenBank/DDBJ whole genome shotgun (WGS) entry which is preliminary data.</text>
</comment>
<feature type="domain" description="SPX" evidence="1">
    <location>
        <begin position="2"/>
        <end position="317"/>
    </location>
</feature>
<dbReference type="GO" id="GO:0016036">
    <property type="term" value="P:cellular response to phosphate starvation"/>
    <property type="evidence" value="ECO:0007669"/>
    <property type="project" value="InterPro"/>
</dbReference>
<protein>
    <submittedName>
        <fullName evidence="2">Phosphate transporter</fullName>
    </submittedName>
</protein>
<dbReference type="EMBL" id="JACGWK010000012">
    <property type="protein sequence ID" value="KAL0322549.1"/>
    <property type="molecule type" value="Genomic_DNA"/>
</dbReference>
<gene>
    <name evidence="2" type="ORF">Sangu_1874200</name>
</gene>
<dbReference type="PANTHER" id="PTHR48477:SF1">
    <property type="entry name" value="PHOSPHATE TRANSPORTER PHO1"/>
    <property type="match status" value="1"/>
</dbReference>
<dbReference type="InterPro" id="IPR034092">
    <property type="entry name" value="PHO1_SPX"/>
</dbReference>
<organism evidence="2">
    <name type="scientific">Sesamum angustifolium</name>
    <dbReference type="NCBI Taxonomy" id="2727405"/>
    <lineage>
        <taxon>Eukaryota</taxon>
        <taxon>Viridiplantae</taxon>
        <taxon>Streptophyta</taxon>
        <taxon>Embryophyta</taxon>
        <taxon>Tracheophyta</taxon>
        <taxon>Spermatophyta</taxon>
        <taxon>Magnoliopsida</taxon>
        <taxon>eudicotyledons</taxon>
        <taxon>Gunneridae</taxon>
        <taxon>Pentapetalae</taxon>
        <taxon>asterids</taxon>
        <taxon>lamiids</taxon>
        <taxon>Lamiales</taxon>
        <taxon>Pedaliaceae</taxon>
        <taxon>Sesamum</taxon>
    </lineage>
</organism>
<evidence type="ECO:0000313" key="2">
    <source>
        <dbReference type="EMBL" id="KAL0322549.1"/>
    </source>
</evidence>
<reference evidence="2" key="1">
    <citation type="submission" date="2020-06" db="EMBL/GenBank/DDBJ databases">
        <authorList>
            <person name="Li T."/>
            <person name="Hu X."/>
            <person name="Zhang T."/>
            <person name="Song X."/>
            <person name="Zhang H."/>
            <person name="Dai N."/>
            <person name="Sheng W."/>
            <person name="Hou X."/>
            <person name="Wei L."/>
        </authorList>
    </citation>
    <scope>NUCLEOTIDE SEQUENCE</scope>
    <source>
        <strain evidence="2">G01</strain>
        <tissue evidence="2">Leaf</tissue>
    </source>
</reference>
<accession>A0AAW2LTN2</accession>
<dbReference type="Pfam" id="PF03105">
    <property type="entry name" value="SPX"/>
    <property type="match status" value="1"/>
</dbReference>
<dbReference type="InterPro" id="IPR052486">
    <property type="entry name" value="PHO1"/>
</dbReference>